<protein>
    <recommendedName>
        <fullName evidence="8">Major facilitator superfamily (MFS) profile domain-containing protein</fullName>
    </recommendedName>
</protein>
<evidence type="ECO:0000256" key="2">
    <source>
        <dbReference type="ARBA" id="ARBA00022692"/>
    </source>
</evidence>
<dbReference type="GO" id="GO:0015174">
    <property type="term" value="F:basic amino acid transmembrane transporter activity"/>
    <property type="evidence" value="ECO:0007669"/>
    <property type="project" value="TreeGrafter"/>
</dbReference>
<feature type="transmembrane region" description="Helical" evidence="5">
    <location>
        <begin position="46"/>
        <end position="68"/>
    </location>
</feature>
<feature type="transmembrane region" description="Helical" evidence="5">
    <location>
        <begin position="100"/>
        <end position="119"/>
    </location>
</feature>
<dbReference type="OrthoDB" id="419537at2759"/>
<gene>
    <name evidence="6" type="ORF">E4U43_003412</name>
</gene>
<dbReference type="InterPro" id="IPR036259">
    <property type="entry name" value="MFS_trans_sf"/>
</dbReference>
<feature type="transmembrane region" description="Helical" evidence="5">
    <location>
        <begin position="74"/>
        <end position="93"/>
    </location>
</feature>
<accession>A0A9P7SUK1</accession>
<keyword evidence="3 5" id="KW-1133">Transmembrane helix</keyword>
<evidence type="ECO:0000256" key="4">
    <source>
        <dbReference type="ARBA" id="ARBA00023136"/>
    </source>
</evidence>
<feature type="transmembrane region" description="Helical" evidence="5">
    <location>
        <begin position="237"/>
        <end position="256"/>
    </location>
</feature>
<evidence type="ECO:0000313" key="7">
    <source>
        <dbReference type="Proteomes" id="UP000748025"/>
    </source>
</evidence>
<dbReference type="PANTHER" id="PTHR23501">
    <property type="entry name" value="MAJOR FACILITATOR SUPERFAMILY"/>
    <property type="match status" value="1"/>
</dbReference>
<reference evidence="6" key="1">
    <citation type="journal article" date="2020" name="bioRxiv">
        <title>Whole genome comparisons of ergot fungi reveals the divergence and evolution of species within the genus Claviceps are the result of varying mechanisms driving genome evolution and host range expansion.</title>
        <authorList>
            <person name="Wyka S.A."/>
            <person name="Mondo S.J."/>
            <person name="Liu M."/>
            <person name="Dettman J."/>
            <person name="Nalam V."/>
            <person name="Broders K.D."/>
        </authorList>
    </citation>
    <scope>NUCLEOTIDE SEQUENCE</scope>
    <source>
        <strain evidence="6">CCC 602</strain>
    </source>
</reference>
<comment type="subcellular location">
    <subcellularLocation>
        <location evidence="1">Membrane</location>
        <topology evidence="1">Multi-pass membrane protein</topology>
    </subcellularLocation>
</comment>
<comment type="caution">
    <text evidence="6">The sequence shown here is derived from an EMBL/GenBank/DDBJ whole genome shotgun (WGS) entry which is preliminary data.</text>
</comment>
<feature type="transmembrane region" description="Helical" evidence="5">
    <location>
        <begin position="6"/>
        <end position="25"/>
    </location>
</feature>
<evidence type="ECO:0008006" key="8">
    <source>
        <dbReference type="Google" id="ProtNLM"/>
    </source>
</evidence>
<keyword evidence="7" id="KW-1185">Reference proteome</keyword>
<keyword evidence="4 5" id="KW-0472">Membrane</keyword>
<keyword evidence="2 5" id="KW-0812">Transmembrane</keyword>
<dbReference type="Gene3D" id="1.20.1250.20">
    <property type="entry name" value="MFS general substrate transporter like domains"/>
    <property type="match status" value="1"/>
</dbReference>
<sequence length="276" mass="30049">MPWSHPFVIASLTIFVVCFPSFLVVESRAEKPIMPLRLITHAPRANLIFANFCGAPLYFQAVLLMSATDSGLRLVLPTLVSSMAGTLTGFAISWTRRLKWPLLCGTSGYLIGTICLASLRRDLPSLAFFLTLLPSSLGGGFQFPGTFMAILASSAQSEQAVVSSTLILWRSLGMVLGVAVSSLILQNALVYYLDAFVQGPRKDAVIAEVRASVEAVARLEMPYREQVIRGYESGLRLTFGFCVLVAVGSVLLIWPIKLNRLPGRRGNGARRPSVQK</sequence>
<proteinExistence type="predicted"/>
<name>A0A9P7SUK1_9HYPO</name>
<dbReference type="PANTHER" id="PTHR23501:SF67">
    <property type="entry name" value="MFS MULTIDRUG EFFLUX TRANSPORTER (EUROFUNG)"/>
    <property type="match status" value="1"/>
</dbReference>
<evidence type="ECO:0000313" key="6">
    <source>
        <dbReference type="EMBL" id="KAG5993747.1"/>
    </source>
</evidence>
<dbReference type="SUPFAM" id="SSF103473">
    <property type="entry name" value="MFS general substrate transporter"/>
    <property type="match status" value="1"/>
</dbReference>
<feature type="transmembrane region" description="Helical" evidence="5">
    <location>
        <begin position="125"/>
        <end position="151"/>
    </location>
</feature>
<dbReference type="AlphaFoldDB" id="A0A9P7SUK1"/>
<dbReference type="Proteomes" id="UP000748025">
    <property type="component" value="Unassembled WGS sequence"/>
</dbReference>
<dbReference type="GO" id="GO:0000329">
    <property type="term" value="C:fungal-type vacuole membrane"/>
    <property type="evidence" value="ECO:0007669"/>
    <property type="project" value="TreeGrafter"/>
</dbReference>
<feature type="transmembrane region" description="Helical" evidence="5">
    <location>
        <begin position="172"/>
        <end position="193"/>
    </location>
</feature>
<dbReference type="EMBL" id="SRPW01002322">
    <property type="protein sequence ID" value="KAG5993747.1"/>
    <property type="molecule type" value="Genomic_DNA"/>
</dbReference>
<organism evidence="6 7">
    <name type="scientific">Claviceps pusilla</name>
    <dbReference type="NCBI Taxonomy" id="123648"/>
    <lineage>
        <taxon>Eukaryota</taxon>
        <taxon>Fungi</taxon>
        <taxon>Dikarya</taxon>
        <taxon>Ascomycota</taxon>
        <taxon>Pezizomycotina</taxon>
        <taxon>Sordariomycetes</taxon>
        <taxon>Hypocreomycetidae</taxon>
        <taxon>Hypocreales</taxon>
        <taxon>Clavicipitaceae</taxon>
        <taxon>Claviceps</taxon>
    </lineage>
</organism>
<evidence type="ECO:0000256" key="3">
    <source>
        <dbReference type="ARBA" id="ARBA00022989"/>
    </source>
</evidence>
<evidence type="ECO:0000256" key="5">
    <source>
        <dbReference type="SAM" id="Phobius"/>
    </source>
</evidence>
<evidence type="ECO:0000256" key="1">
    <source>
        <dbReference type="ARBA" id="ARBA00004141"/>
    </source>
</evidence>